<dbReference type="EMBL" id="VOIH02000005">
    <property type="protein sequence ID" value="KAF3446005.1"/>
    <property type="molecule type" value="Genomic_DNA"/>
</dbReference>
<accession>A0A8K0H5C7</accession>
<comment type="caution">
    <text evidence="1">The sequence shown here is derived from an EMBL/GenBank/DDBJ whole genome shotgun (WGS) entry which is preliminary data.</text>
</comment>
<dbReference type="AlphaFoldDB" id="A0A8K0H5C7"/>
<keyword evidence="2" id="KW-1185">Reference proteome</keyword>
<name>A0A8K0H5C7_9ROSA</name>
<evidence type="ECO:0000313" key="2">
    <source>
        <dbReference type="Proteomes" id="UP000796880"/>
    </source>
</evidence>
<organism evidence="1 2">
    <name type="scientific">Rhamnella rubrinervis</name>
    <dbReference type="NCBI Taxonomy" id="2594499"/>
    <lineage>
        <taxon>Eukaryota</taxon>
        <taxon>Viridiplantae</taxon>
        <taxon>Streptophyta</taxon>
        <taxon>Embryophyta</taxon>
        <taxon>Tracheophyta</taxon>
        <taxon>Spermatophyta</taxon>
        <taxon>Magnoliopsida</taxon>
        <taxon>eudicotyledons</taxon>
        <taxon>Gunneridae</taxon>
        <taxon>Pentapetalae</taxon>
        <taxon>rosids</taxon>
        <taxon>fabids</taxon>
        <taxon>Rosales</taxon>
        <taxon>Rhamnaceae</taxon>
        <taxon>rhamnoid group</taxon>
        <taxon>Rhamneae</taxon>
        <taxon>Rhamnella</taxon>
    </lineage>
</organism>
<protein>
    <submittedName>
        <fullName evidence="1">Uncharacterized protein</fullName>
    </submittedName>
</protein>
<dbReference type="Proteomes" id="UP000796880">
    <property type="component" value="Unassembled WGS sequence"/>
</dbReference>
<sequence length="93" mass="10600">MKELSLKLRYSNFIIVPVLGYAGRLALLWNSNIDLVMKWSNDWVICLSVADLEGRKALKLFYCYGIPYFKEKKFFFEDSGFDGYAGKVTLGGG</sequence>
<gene>
    <name evidence="1" type="ORF">FNV43_RR11183</name>
</gene>
<evidence type="ECO:0000313" key="1">
    <source>
        <dbReference type="EMBL" id="KAF3446005.1"/>
    </source>
</evidence>
<reference evidence="1" key="1">
    <citation type="submission" date="2020-03" db="EMBL/GenBank/DDBJ databases">
        <title>A high-quality chromosome-level genome assembly of a woody plant with both climbing and erect habits, Rhamnella rubrinervis.</title>
        <authorList>
            <person name="Lu Z."/>
            <person name="Yang Y."/>
            <person name="Zhu X."/>
            <person name="Sun Y."/>
        </authorList>
    </citation>
    <scope>NUCLEOTIDE SEQUENCE</scope>
    <source>
        <strain evidence="1">BYM</strain>
        <tissue evidence="1">Leaf</tissue>
    </source>
</reference>
<proteinExistence type="predicted"/>